<proteinExistence type="predicted"/>
<dbReference type="Pfam" id="PF06854">
    <property type="entry name" value="Phage_Gp15"/>
    <property type="match status" value="1"/>
</dbReference>
<organism evidence="1">
    <name type="scientific">Siphoviridae sp. ctxrg1</name>
    <dbReference type="NCBI Taxonomy" id="2825741"/>
    <lineage>
        <taxon>Viruses</taxon>
        <taxon>Duplodnaviria</taxon>
        <taxon>Heunggongvirae</taxon>
        <taxon>Uroviricota</taxon>
        <taxon>Caudoviricetes</taxon>
    </lineage>
</organism>
<name>A0A8S5Q586_9CAUD</name>
<protein>
    <recommendedName>
        <fullName evidence="2">Bacteriophage Gp15 protein</fullName>
    </recommendedName>
</protein>
<evidence type="ECO:0008006" key="2">
    <source>
        <dbReference type="Google" id="ProtNLM"/>
    </source>
</evidence>
<reference evidence="1" key="1">
    <citation type="journal article" date="2021" name="Proc. Natl. Acad. Sci. U.S.A.">
        <title>A Catalog of Tens of Thousands of Viruses from Human Metagenomes Reveals Hidden Associations with Chronic Diseases.</title>
        <authorList>
            <person name="Tisza M.J."/>
            <person name="Buck C.B."/>
        </authorList>
    </citation>
    <scope>NUCLEOTIDE SEQUENCE</scope>
    <source>
        <strain evidence="1">Ctxrg1</strain>
    </source>
</reference>
<sequence>MLNLAYKLEDELIVGSEVYKLNLSFDNVIRLFDMLNSSDLEDYQKPHFALLMLTGESFEKYSIEDVELFLKEIIKEHIKNKEFNSVEYDLAGNPMPVKETEEEKEQLYSLKYDSDYIFASFLQAYNIDLIEMQGKLHWRKFNALLNGLPDNTKFMEVVKIRSYKPSKHDSSEYKEHMRKLQRQYELPIND</sequence>
<dbReference type="InterPro" id="IPR009660">
    <property type="entry name" value="Phage_A500_Gp15"/>
</dbReference>
<evidence type="ECO:0000313" key="1">
    <source>
        <dbReference type="EMBL" id="DAE13931.1"/>
    </source>
</evidence>
<accession>A0A8S5Q586</accession>
<dbReference type="EMBL" id="BK015573">
    <property type="protein sequence ID" value="DAE13931.1"/>
    <property type="molecule type" value="Genomic_DNA"/>
</dbReference>